<sequence length="258" mass="28621">MPEYYQRENPMATTFPHGEAFALAAWGTQRNQHEKIAMQDAFHLARRHSSGALIRLPSAQSIADREVWRDEDGSLQTPRVERIQMVLDGNSAGCRDSEQAKTFAKLQQLAEASFSQKYFAKRSSHASANYVTEIGSSLPNRPLIVVPKKSLTIAAIHGTFGERPFKCPLCAHRSPTPKALTAHYKGIHKHDSVGEVEPTRDPNHIRQLQSAGFLSTPEAASRREKRRRVSSEEGDAPPAQKIKAEDSDGAIIISDDED</sequence>
<protein>
    <recommendedName>
        <fullName evidence="4">C2H2-type domain-containing protein</fullName>
    </recommendedName>
</protein>
<proteinExistence type="predicted"/>
<evidence type="ECO:0008006" key="4">
    <source>
        <dbReference type="Google" id="ProtNLM"/>
    </source>
</evidence>
<evidence type="ECO:0000313" key="2">
    <source>
        <dbReference type="EMBL" id="ESZ96311.1"/>
    </source>
</evidence>
<dbReference type="AlphaFoldDB" id="W9CKG1"/>
<organism evidence="2 3">
    <name type="scientific">Sclerotinia borealis (strain F-4128)</name>
    <dbReference type="NCBI Taxonomy" id="1432307"/>
    <lineage>
        <taxon>Eukaryota</taxon>
        <taxon>Fungi</taxon>
        <taxon>Dikarya</taxon>
        <taxon>Ascomycota</taxon>
        <taxon>Pezizomycotina</taxon>
        <taxon>Leotiomycetes</taxon>
        <taxon>Helotiales</taxon>
        <taxon>Sclerotiniaceae</taxon>
        <taxon>Sclerotinia</taxon>
    </lineage>
</organism>
<accession>W9CKG1</accession>
<dbReference type="EMBL" id="AYSA01000144">
    <property type="protein sequence ID" value="ESZ96311.1"/>
    <property type="molecule type" value="Genomic_DNA"/>
</dbReference>
<comment type="caution">
    <text evidence="2">The sequence shown here is derived from an EMBL/GenBank/DDBJ whole genome shotgun (WGS) entry which is preliminary data.</text>
</comment>
<dbReference type="Proteomes" id="UP000019487">
    <property type="component" value="Unassembled WGS sequence"/>
</dbReference>
<keyword evidence="3" id="KW-1185">Reference proteome</keyword>
<reference evidence="2 3" key="1">
    <citation type="journal article" date="2014" name="Genome Announc.">
        <title>Draft genome sequence of Sclerotinia borealis, a psychrophilic plant pathogenic fungus.</title>
        <authorList>
            <person name="Mardanov A.V."/>
            <person name="Beletsky A.V."/>
            <person name="Kadnikov V.V."/>
            <person name="Ignatov A.N."/>
            <person name="Ravin N.V."/>
        </authorList>
    </citation>
    <scope>NUCLEOTIDE SEQUENCE [LARGE SCALE GENOMIC DNA]</scope>
    <source>
        <strain evidence="3">F-4157</strain>
    </source>
</reference>
<dbReference type="HOGENOM" id="CLU_1078327_0_0_1"/>
<evidence type="ECO:0000313" key="3">
    <source>
        <dbReference type="Proteomes" id="UP000019487"/>
    </source>
</evidence>
<feature type="region of interest" description="Disordered" evidence="1">
    <location>
        <begin position="215"/>
        <end position="258"/>
    </location>
</feature>
<evidence type="ECO:0000256" key="1">
    <source>
        <dbReference type="SAM" id="MobiDB-lite"/>
    </source>
</evidence>
<name>W9CKG1_SCLBF</name>
<gene>
    <name evidence="2" type="ORF">SBOR_3304</name>
</gene>